<protein>
    <recommendedName>
        <fullName evidence="10">Importin N-terminal domain-containing protein</fullName>
    </recommendedName>
</protein>
<keyword evidence="6" id="KW-0653">Protein transport</keyword>
<dbReference type="InterPro" id="IPR011989">
    <property type="entry name" value="ARM-like"/>
</dbReference>
<dbReference type="SUPFAM" id="SSF48371">
    <property type="entry name" value="ARM repeat"/>
    <property type="match status" value="2"/>
</dbReference>
<evidence type="ECO:0000256" key="6">
    <source>
        <dbReference type="ARBA" id="ARBA00022927"/>
    </source>
</evidence>
<keyword evidence="7" id="KW-0539">Nucleus</keyword>
<evidence type="ECO:0000256" key="9">
    <source>
        <dbReference type="SAM" id="MobiDB-lite"/>
    </source>
</evidence>
<keyword evidence="4" id="KW-0963">Cytoplasm</keyword>
<dbReference type="InterPro" id="IPR016024">
    <property type="entry name" value="ARM-type_fold"/>
</dbReference>
<evidence type="ECO:0000256" key="4">
    <source>
        <dbReference type="ARBA" id="ARBA00022490"/>
    </source>
</evidence>
<evidence type="ECO:0000256" key="2">
    <source>
        <dbReference type="ARBA" id="ARBA00004496"/>
    </source>
</evidence>
<feature type="compositionally biased region" description="Acidic residues" evidence="9">
    <location>
        <begin position="621"/>
        <end position="641"/>
    </location>
</feature>
<evidence type="ECO:0000259" key="10">
    <source>
        <dbReference type="PROSITE" id="PS50166"/>
    </source>
</evidence>
<dbReference type="Pfam" id="PF25780">
    <property type="entry name" value="TPR_IPO5"/>
    <property type="match status" value="1"/>
</dbReference>
<sequence length="1105" mass="116652">MESQEDRNPAPDLDALLMACLSNNTEAIKAAEAALKRMTVSPALIPQLLLRATNSNSPEVRQLSAVLLRKAVTKHWTKLTDMDRLHMQCVLLDQLVSEPHHSVRRSLGDLVGVVARFSVARGQWPGLLEFLGRCSASADAGHREVALALLASLAEHVAGHLAEHISSLNQVVAAGLKDTAVEVRRAAVRVMEPLAALVADRGSAEVEAFHGLVAALLDVASSAYSSRSDDETLVLCLQLLVELCESSGPLLGKHLPAVVGLAMTVGTDSQAELATREAALEVLHWVARFKPKQLGRNKDLVRQVVSALCKMAGEPAPPDLDLDDEGTLPPAKLAAQALDAVALYLPSQTIFPGVLSFAKEAMSSQQAPHREAALTCLAVVCEGCAEPLRKRLKELIPLLLAGLRDPDAKVRGAAAFALGMAAEYLQPDIVGYYKEVLPLLFPLMAEGNADVCERTCYALDTFCEALEGSEIVPYLEQLVSGLGSVLTVTGPAVQELALSALASVVAAARKDFGPYLAPVLPVLHHFLSCTSPAMIPCRCRATEAMGLLFEGLGSECEQLRLLAPAVADFGLQGFKMNCSELREYGHGMFSCIAKALGTDFVPYLQYTVPLALESINLDDGVCGEDLTDDEDDEGEEDEEEEEGRKEQQFRIRTGVLDEKCAATAALGVYAQAAPAAFMPYMEQALAALTKTPGGMCRYFHEEVRVQAAEAISRLVLAVYAACPPPAGATGAAAIMPQVRHVLDLALKELNRSLSDSDPAVTTAALQSLTSLLKQLGVEALGGTAMRQLADAVEAVYKGEACCQEVYDDDDDEGDDGDDEDAGDDDDEQEELLAAASELLPVLAAAAGPEAYLPVFQSSHLPALLQRLKGQQPPGHRSVVVGGLAEVTEILKSHLTPHLGDITPLLLKELRCTEPTNRQNAAFCVGVLAESCGGAAMAPYYPKLLQALHPLFDAAENDGVRDNALGCVGRMMLADGGAGAALLPLESLLPVFLGALPLREDLKEAQPVYGALCLMMSGDQAHRLASRAGQIMGAFGAAAVQRPALPQGVVAQIAATLAALTQQYPEPMGQLLALLSDEQRAALEAAAAAAAAAATASTATATSGGP</sequence>
<keyword evidence="3" id="KW-0813">Transport</keyword>
<dbReference type="PANTHER" id="PTHR10527">
    <property type="entry name" value="IMPORTIN BETA"/>
    <property type="match status" value="1"/>
</dbReference>
<reference evidence="11 12" key="1">
    <citation type="journal article" date="2023" name="IScience">
        <title>Expanded male sex-determining region conserved during the evolution of homothallism in the green alga Volvox.</title>
        <authorList>
            <person name="Yamamoto K."/>
            <person name="Matsuzaki R."/>
            <person name="Mahakham W."/>
            <person name="Heman W."/>
            <person name="Sekimoto H."/>
            <person name="Kawachi M."/>
            <person name="Minakuchi Y."/>
            <person name="Toyoda A."/>
            <person name="Nozaki H."/>
        </authorList>
    </citation>
    <scope>NUCLEOTIDE SEQUENCE [LARGE SCALE GENOMIC DNA]</scope>
    <source>
        <strain evidence="11 12">NIES-4468</strain>
    </source>
</reference>
<dbReference type="InterPro" id="IPR001494">
    <property type="entry name" value="Importin-beta_N"/>
</dbReference>
<evidence type="ECO:0000256" key="8">
    <source>
        <dbReference type="PROSITE-ProRule" id="PRU00103"/>
    </source>
</evidence>
<feature type="region of interest" description="Disordered" evidence="9">
    <location>
        <begin position="805"/>
        <end position="827"/>
    </location>
</feature>
<feature type="region of interest" description="Disordered" evidence="9">
    <location>
        <begin position="621"/>
        <end position="647"/>
    </location>
</feature>
<keyword evidence="12" id="KW-1185">Reference proteome</keyword>
<proteinExistence type="predicted"/>
<evidence type="ECO:0000256" key="1">
    <source>
        <dbReference type="ARBA" id="ARBA00004123"/>
    </source>
</evidence>
<dbReference type="Proteomes" id="UP001165090">
    <property type="component" value="Unassembled WGS sequence"/>
</dbReference>
<organism evidence="11 12">
    <name type="scientific">Volvox africanus</name>
    <dbReference type="NCBI Taxonomy" id="51714"/>
    <lineage>
        <taxon>Eukaryota</taxon>
        <taxon>Viridiplantae</taxon>
        <taxon>Chlorophyta</taxon>
        <taxon>core chlorophytes</taxon>
        <taxon>Chlorophyceae</taxon>
        <taxon>CS clade</taxon>
        <taxon>Chlamydomonadales</taxon>
        <taxon>Volvocaceae</taxon>
        <taxon>Volvox</taxon>
    </lineage>
</organism>
<dbReference type="Pfam" id="PF13513">
    <property type="entry name" value="HEAT_EZ"/>
    <property type="match status" value="1"/>
</dbReference>
<dbReference type="PROSITE" id="PS50166">
    <property type="entry name" value="IMPORTIN_B_NT"/>
    <property type="match status" value="1"/>
</dbReference>
<evidence type="ECO:0000256" key="3">
    <source>
        <dbReference type="ARBA" id="ARBA00022448"/>
    </source>
</evidence>
<dbReference type="InterPro" id="IPR021133">
    <property type="entry name" value="HEAT_type_2"/>
</dbReference>
<feature type="repeat" description="HEAT" evidence="8">
    <location>
        <begin position="395"/>
        <end position="430"/>
    </location>
</feature>
<gene>
    <name evidence="11" type="ORF">VaNZ11_010595</name>
</gene>
<feature type="domain" description="Importin N-terminal" evidence="10">
    <location>
        <begin position="31"/>
        <end position="97"/>
    </location>
</feature>
<accession>A0ABQ5SAT2</accession>
<dbReference type="InterPro" id="IPR057672">
    <property type="entry name" value="TPR_IPO4/5"/>
</dbReference>
<name>A0ABQ5SAT2_9CHLO</name>
<dbReference type="Pfam" id="PF03810">
    <property type="entry name" value="IBN_N"/>
    <property type="match status" value="1"/>
</dbReference>
<comment type="caution">
    <text evidence="11">The sequence shown here is derived from an EMBL/GenBank/DDBJ whole genome shotgun (WGS) entry which is preliminary data.</text>
</comment>
<comment type="subcellular location">
    <subcellularLocation>
        <location evidence="2">Cytoplasm</location>
    </subcellularLocation>
    <subcellularLocation>
        <location evidence="1">Nucleus</location>
    </subcellularLocation>
</comment>
<dbReference type="EMBL" id="BSDZ01000038">
    <property type="protein sequence ID" value="GLI66665.1"/>
    <property type="molecule type" value="Genomic_DNA"/>
</dbReference>
<dbReference type="Gene3D" id="1.25.10.10">
    <property type="entry name" value="Leucine-rich Repeat Variant"/>
    <property type="match status" value="1"/>
</dbReference>
<dbReference type="InterPro" id="IPR040122">
    <property type="entry name" value="Importin_beta"/>
</dbReference>
<keyword evidence="5" id="KW-0677">Repeat</keyword>
<evidence type="ECO:0000256" key="7">
    <source>
        <dbReference type="ARBA" id="ARBA00023242"/>
    </source>
</evidence>
<evidence type="ECO:0000313" key="12">
    <source>
        <dbReference type="Proteomes" id="UP001165090"/>
    </source>
</evidence>
<dbReference type="PROSITE" id="PS50077">
    <property type="entry name" value="HEAT_REPEAT"/>
    <property type="match status" value="1"/>
</dbReference>
<dbReference type="SMART" id="SM00913">
    <property type="entry name" value="IBN_N"/>
    <property type="match status" value="1"/>
</dbReference>
<evidence type="ECO:0000256" key="5">
    <source>
        <dbReference type="ARBA" id="ARBA00022737"/>
    </source>
</evidence>
<evidence type="ECO:0000313" key="11">
    <source>
        <dbReference type="EMBL" id="GLI66665.1"/>
    </source>
</evidence>